<evidence type="ECO:0000313" key="2">
    <source>
        <dbReference type="EMBL" id="CBH75599.1"/>
    </source>
</evidence>
<dbReference type="GO" id="GO:0005524">
    <property type="term" value="F:ATP binding"/>
    <property type="evidence" value="ECO:0007669"/>
    <property type="project" value="InterPro"/>
</dbReference>
<organism evidence="2">
    <name type="scientific">mine drainage metagenome</name>
    <dbReference type="NCBI Taxonomy" id="410659"/>
    <lineage>
        <taxon>unclassified sequences</taxon>
        <taxon>metagenomes</taxon>
        <taxon>ecological metagenomes</taxon>
    </lineage>
</organism>
<dbReference type="EMBL" id="CABL01000013">
    <property type="protein sequence ID" value="CBH75599.1"/>
    <property type="molecule type" value="Genomic_DNA"/>
</dbReference>
<dbReference type="InterPro" id="IPR011990">
    <property type="entry name" value="TPR-like_helical_dom_sf"/>
</dbReference>
<name>E6PGL1_9ZZZZ</name>
<evidence type="ECO:0000259" key="1">
    <source>
        <dbReference type="PROSITE" id="PS50975"/>
    </source>
</evidence>
<feature type="domain" description="ATP-grasp" evidence="1">
    <location>
        <begin position="165"/>
        <end position="368"/>
    </location>
</feature>
<comment type="caution">
    <text evidence="2">The sequence shown here is derived from an EMBL/GenBank/DDBJ whole genome shotgun (WGS) entry which is preliminary data.</text>
</comment>
<reference evidence="2" key="1">
    <citation type="submission" date="2009-10" db="EMBL/GenBank/DDBJ databases">
        <title>Diversity of trophic interactions inside an arsenic-rich microbial ecosystem.</title>
        <authorList>
            <person name="Bertin P.N."/>
            <person name="Heinrich-Salmeron A."/>
            <person name="Pelletier E."/>
            <person name="Goulhen-Chollet F."/>
            <person name="Arsene-Ploetze F."/>
            <person name="Gallien S."/>
            <person name="Calteau A."/>
            <person name="Vallenet D."/>
            <person name="Casiot C."/>
            <person name="Chane-Woon-Ming B."/>
            <person name="Giloteaux L."/>
            <person name="Barakat M."/>
            <person name="Bonnefoy V."/>
            <person name="Bruneel O."/>
            <person name="Chandler M."/>
            <person name="Cleiss J."/>
            <person name="Duran R."/>
            <person name="Elbaz-Poulichet F."/>
            <person name="Fonknechten N."/>
            <person name="Lauga B."/>
            <person name="Mornico D."/>
            <person name="Ortet P."/>
            <person name="Schaeffer C."/>
            <person name="Siguier P."/>
            <person name="Alexander Thil Smith A."/>
            <person name="Van Dorsselaer A."/>
            <person name="Weissenbach J."/>
            <person name="Medigue C."/>
            <person name="Le Paslier D."/>
        </authorList>
    </citation>
    <scope>NUCLEOTIDE SEQUENCE</scope>
</reference>
<sequence>MLAADDVRAALEAYESALEIDPFELQIHLGLAQAYQRIGDDDAADRHRRNAVKLAPIRLLPFRGTSAPIRVLALLASANANVDLEPLLPNDIFAITLAHVDAMPADAELPKHDVIFNAIGDADAAGNALAIAEKIIARSDAPLVNHPIAVLKTRRDRNAARLRGRPALRVPRIVRCERERLRGAQASASLSAAGIFYPLLVRAPGFHNGRFFRYVRDATDLKAALAELPGDELYLMEFIDTRDKRGYYLKYRALFIGDKILPVHAALSTDWKVHYDSADLTTSTLGRTLDREFRHHPRERIGERAYAALEALQDELGLQYGGADFGTDEGGNLVLFEANATMLPGRASEQACQATVALLRSLLAPRLE</sequence>
<dbReference type="GO" id="GO:0046872">
    <property type="term" value="F:metal ion binding"/>
    <property type="evidence" value="ECO:0007669"/>
    <property type="project" value="InterPro"/>
</dbReference>
<proteinExistence type="predicted"/>
<dbReference type="AlphaFoldDB" id="E6PGL1"/>
<dbReference type="InterPro" id="IPR011761">
    <property type="entry name" value="ATP-grasp"/>
</dbReference>
<dbReference type="SUPFAM" id="SSF48452">
    <property type="entry name" value="TPR-like"/>
    <property type="match status" value="1"/>
</dbReference>
<accession>E6PGL1</accession>
<dbReference type="PROSITE" id="PS50975">
    <property type="entry name" value="ATP_GRASP"/>
    <property type="match status" value="1"/>
</dbReference>
<dbReference type="SUPFAM" id="SSF56059">
    <property type="entry name" value="Glutathione synthetase ATP-binding domain-like"/>
    <property type="match status" value="1"/>
</dbReference>
<protein>
    <recommendedName>
        <fullName evidence="1">ATP-grasp domain-containing protein</fullName>
    </recommendedName>
</protein>
<dbReference type="Gene3D" id="1.25.40.10">
    <property type="entry name" value="Tetratricopeptide repeat domain"/>
    <property type="match status" value="1"/>
</dbReference>
<gene>
    <name evidence="2" type="ORF">CARN1_1277</name>
</gene>